<evidence type="ECO:0000256" key="13">
    <source>
        <dbReference type="ARBA" id="ARBA00023136"/>
    </source>
</evidence>
<dbReference type="GeneID" id="118403578"/>
<feature type="region of interest" description="Disordered" evidence="19">
    <location>
        <begin position="182"/>
        <end position="226"/>
    </location>
</feature>
<dbReference type="Gene3D" id="1.10.287.770">
    <property type="entry name" value="YojJ-like"/>
    <property type="match status" value="1"/>
</dbReference>
<evidence type="ECO:0000256" key="8">
    <source>
        <dbReference type="ARBA" id="ARBA00022692"/>
    </source>
</evidence>
<dbReference type="PROSITE" id="PS50070">
    <property type="entry name" value="KRINGLE_2"/>
    <property type="match status" value="1"/>
</dbReference>
<keyword evidence="11" id="KW-0915">Sodium</keyword>
<dbReference type="Proteomes" id="UP000001554">
    <property type="component" value="Chromosome 16"/>
</dbReference>
<dbReference type="OrthoDB" id="9995017at2759"/>
<protein>
    <submittedName>
        <fullName evidence="24">Uncharacterized protein LOC118403578</fullName>
    </submittedName>
</protein>
<evidence type="ECO:0000256" key="19">
    <source>
        <dbReference type="SAM" id="MobiDB-lite"/>
    </source>
</evidence>
<organism evidence="23 24">
    <name type="scientific">Branchiostoma floridae</name>
    <name type="common">Florida lancelet</name>
    <name type="synonym">Amphioxus</name>
    <dbReference type="NCBI Taxonomy" id="7739"/>
    <lineage>
        <taxon>Eukaryota</taxon>
        <taxon>Metazoa</taxon>
        <taxon>Chordata</taxon>
        <taxon>Cephalochordata</taxon>
        <taxon>Leptocardii</taxon>
        <taxon>Amphioxiformes</taxon>
        <taxon>Branchiostomatidae</taxon>
        <taxon>Branchiostoma</taxon>
    </lineage>
</organism>
<dbReference type="RefSeq" id="XP_035658210.1">
    <property type="nucleotide sequence ID" value="XM_035802317.1"/>
</dbReference>
<dbReference type="InterPro" id="IPR000001">
    <property type="entry name" value="Kringle"/>
</dbReference>
<dbReference type="InterPro" id="IPR050633">
    <property type="entry name" value="Neuropilin_MCO_CoagFactor"/>
</dbReference>
<dbReference type="Gene3D" id="2.60.470.10">
    <property type="entry name" value="Acid-sensing ion channels like domains"/>
    <property type="match status" value="1"/>
</dbReference>
<dbReference type="InterPro" id="IPR000421">
    <property type="entry name" value="FA58C"/>
</dbReference>
<dbReference type="SMART" id="SM00130">
    <property type="entry name" value="KR"/>
    <property type="match status" value="1"/>
</dbReference>
<feature type="domain" description="F5/8 type C" evidence="21">
    <location>
        <begin position="602"/>
        <end position="744"/>
    </location>
</feature>
<dbReference type="Gene3D" id="2.40.20.10">
    <property type="entry name" value="Plasminogen Kringle 4"/>
    <property type="match status" value="1"/>
</dbReference>
<dbReference type="SUPFAM" id="SSF49785">
    <property type="entry name" value="Galactose-binding domain-like"/>
    <property type="match status" value="2"/>
</dbReference>
<evidence type="ECO:0000256" key="4">
    <source>
        <dbReference type="ARBA" id="ARBA00022448"/>
    </source>
</evidence>
<evidence type="ECO:0000256" key="17">
    <source>
        <dbReference type="PROSITE-ProRule" id="PRU00121"/>
    </source>
</evidence>
<dbReference type="PROSITE" id="PS01286">
    <property type="entry name" value="FA58C_2"/>
    <property type="match status" value="2"/>
</dbReference>
<sequence length="1836" mass="209581">MNEEEKEELARNVEARTLKAIKAYMYEAEEKEREDEKKNEIKVITAEFTSTTTAHGVSRIGDAATFGTKLMWWTIFLAAFSLFSFQAYSLIMMYFSYPVVVKIKVVDTKHMAFPSVTICNNNRLKRSSLTGTHYSSLYDIDVTSRENIEKMLNTSVEAITRGDLEDLLLRVARLQNKTAHYRPQKLSGNDSDTGLTSDGQGTCDELSGTPCMSTDSRRKRDISRASNYDNAEDADYYDRYEPYKRMSDDFLRGLYDGTYTSSTARLWKGTFLQDGDNEDGGDMYFRNGSLTWLEPNENQLLVGAVPVMSATHSYESIRRSERSTSQDEKNMLTLTAGDASSYNESWKLCSDMGKQLCTLRQLRSAHRSGYRNAKWGYYSEEGRKAMVSEDCRDSVDLCEECYDDALMTKTMDEDESLPAYCCKQTFMITEEEYYSYEQAALGCKERELRLCSMEVMKQAHRDGFRNEAWGWFVRNDKQISLTERCNVSRMVPRNRTVCNTTLVYICSNETEPATAAPTATAEPTTPEPTATPVYCNETDYECMGCNITEEVNCYVVDYFETVPADCHGDTIPMIPIEMQAHAYCCDYSTCTRSPCSSPWPGCSSPLGLENGRIMDMYITASSAEPAFPAHHARLNARNAWSSLSSDPSPWLQVDLRRRLMVTGIITQGFESSFVKSFRFKYSRDGSEWWTYKEYYGENMLICGNHDDKSYNHQHFERPFVARYVKIMPVDWNVLPRMRIELLGCDKMDCNISRPYQREEFPDPAGLQCLGEECMTSVSSYRGALSQSATLTCGAWKCPNRHPDMCLEENYCRPFTGHGDTRLACPWNSAAPLSDTSLSGDDALMPCSAIDICRINEGDKDTAQPTKRLFYHHQHALQYCEEREMHLCTIQQLTFMHVSGKRTKKWGWFEAEGKEVVLSEGCGKYVGENCYQGLFPIVPSAAISRPAYCCRPTFSVTDKKYEMQRDARKNCNKMGLQLCTVEQMRAAHRAGYRLQGGASTNLEDKQPKKAAWYSRPNGLGLIEESCGCRKGRECYKSVVITLVNEKKRPSKAMCCEKTVLLTETEHFEFENASLDCARHGMQLCELNQLSEAHQDGHRDRSFGWFFDKKRAASLPKHCNNTKHECVEKVTLAPLTSLLPVGAYCCSPPLKRVVNETGPFVSQCYTYFPTCNNPIGMENGNIPDHQIKASSYKPEFGAHKSRLNLKGAWISESSIPGKEWLQLDMGEVRIVTAVLTQGHGLSSEQSWVETYSLSFSINGIKWWHYKNATTNEVVVFKGNDDGEAIQHQHLPRAVVSRYVRFYPARFVNNMALRVELVGCTLDECDIKQDIKGVKLFNQGSLVCKTYECINGKGHTYRGTKNVTMNGLPCQRWNTDDPNPHCYSQTKYPHRCLVHNYCRNLLDDPTPRPRPWCYTSEKSEKGWEFCEIEQCELARNNLGFIGVEGEGDWAGFISNSFTDDYSDISDISTASKEEIDELGHQKEDFVLQCTFDKRRCKLRELHKFQNSKFGNCYTFNPGMGIQDEISTMKSGARYGLKMTLFVQKNEYVGIFGQEPGATVTIHPVNMTPFPEDHGLILRPGESTFIGIRKKVVQRLQYPYGDCIHSTEEFDSLYGGSYSFLSCQKTCLQRAILDKCECTDELVTGSDSGICSVLNSTQERCRRSQRQLFDDDEIRCNCKQSCRDEVYNIWMSSSTWPSDNYLPYVLQNIHSRSRAKNLPRTAEEVKQNLVRLHVYFQELTFEEIREHEGYLFEELLSGIGGLLGLYVGISVITIFEVLQFGCEILRALFRKWRRSKVADRVKKKTVSKDEDYHPSAIFYEVGDKNMTYNEPYRPTKEYFL</sequence>
<accession>A0A9J7HEL7</accession>
<evidence type="ECO:0000256" key="1">
    <source>
        <dbReference type="ARBA" id="ARBA00004141"/>
    </source>
</evidence>
<keyword evidence="14" id="KW-1015">Disulfide bond</keyword>
<name>A0A9J7HEL7_BRAFL</name>
<evidence type="ECO:0000259" key="22">
    <source>
        <dbReference type="PROSITE" id="PS50070"/>
    </source>
</evidence>
<dbReference type="PROSITE" id="PS01285">
    <property type="entry name" value="FA58C_1"/>
    <property type="match status" value="2"/>
</dbReference>
<evidence type="ECO:0000256" key="15">
    <source>
        <dbReference type="ARBA" id="ARBA00023201"/>
    </source>
</evidence>
<evidence type="ECO:0000256" key="14">
    <source>
        <dbReference type="ARBA" id="ARBA00023157"/>
    </source>
</evidence>
<keyword evidence="16 18" id="KW-0407">Ion channel</keyword>
<keyword evidence="5 18" id="KW-0894">Sodium channel</keyword>
<feature type="domain" description="Kringle" evidence="22">
    <location>
        <begin position="1345"/>
        <end position="1428"/>
    </location>
</feature>
<evidence type="ECO:0000313" key="23">
    <source>
        <dbReference type="Proteomes" id="UP000001554"/>
    </source>
</evidence>
<keyword evidence="6" id="KW-0964">Secreted</keyword>
<evidence type="ECO:0000256" key="10">
    <source>
        <dbReference type="ARBA" id="ARBA00022989"/>
    </source>
</evidence>
<dbReference type="FunFam" id="2.60.120.260:FF:000002">
    <property type="entry name" value="Coagulation factor VIII"/>
    <property type="match status" value="2"/>
</dbReference>
<evidence type="ECO:0000256" key="2">
    <source>
        <dbReference type="ARBA" id="ARBA00004184"/>
    </source>
</evidence>
<dbReference type="PROSITE" id="PS50022">
    <property type="entry name" value="FA58C_3"/>
    <property type="match status" value="2"/>
</dbReference>
<dbReference type="GO" id="GO:0007155">
    <property type="term" value="P:cell adhesion"/>
    <property type="evidence" value="ECO:0007669"/>
    <property type="project" value="UniProtKB-KW"/>
</dbReference>
<dbReference type="GO" id="GO:0035725">
    <property type="term" value="P:sodium ion transmembrane transport"/>
    <property type="evidence" value="ECO:0000318"/>
    <property type="project" value="GO_Central"/>
</dbReference>
<dbReference type="PANTHER" id="PTHR46806">
    <property type="entry name" value="F5/8 TYPE C DOMAIN-CONTAINING PROTEIN"/>
    <property type="match status" value="1"/>
</dbReference>
<reference evidence="23" key="1">
    <citation type="journal article" date="2020" name="Nat. Ecol. Evol.">
        <title>Deeply conserved synteny resolves early events in vertebrate evolution.</title>
        <authorList>
            <person name="Simakov O."/>
            <person name="Marletaz F."/>
            <person name="Yue J.X."/>
            <person name="O'Connell B."/>
            <person name="Jenkins J."/>
            <person name="Brandt A."/>
            <person name="Calef R."/>
            <person name="Tung C.H."/>
            <person name="Huang T.K."/>
            <person name="Schmutz J."/>
            <person name="Satoh N."/>
            <person name="Yu J.K."/>
            <person name="Putnam N.H."/>
            <person name="Green R.E."/>
            <person name="Rokhsar D.S."/>
        </authorList>
    </citation>
    <scope>NUCLEOTIDE SEQUENCE [LARGE SCALE GENOMIC DNA]</scope>
    <source>
        <strain evidence="23">S238N-H82</strain>
    </source>
</reference>
<dbReference type="InterPro" id="IPR016186">
    <property type="entry name" value="C-type_lectin-like/link_sf"/>
</dbReference>
<evidence type="ECO:0000256" key="20">
    <source>
        <dbReference type="SAM" id="Phobius"/>
    </source>
</evidence>
<dbReference type="CDD" id="cd00108">
    <property type="entry name" value="KR"/>
    <property type="match status" value="1"/>
</dbReference>
<evidence type="ECO:0000313" key="24">
    <source>
        <dbReference type="RefSeq" id="XP_035658210.1"/>
    </source>
</evidence>
<dbReference type="KEGG" id="bfo:118403578"/>
<comment type="caution">
    <text evidence="17">Lacks conserved residue(s) required for the propagation of feature annotation.</text>
</comment>
<keyword evidence="8 18" id="KW-0812">Transmembrane</keyword>
<dbReference type="Gene3D" id="2.60.120.260">
    <property type="entry name" value="Galactose-binding domain-like"/>
    <property type="match status" value="2"/>
</dbReference>
<comment type="similarity">
    <text evidence="18">Belongs to the amiloride-sensitive sodium channel (TC 1.A.6) family.</text>
</comment>
<feature type="transmembrane region" description="Helical" evidence="20">
    <location>
        <begin position="1759"/>
        <end position="1781"/>
    </location>
</feature>
<evidence type="ECO:0000256" key="5">
    <source>
        <dbReference type="ARBA" id="ARBA00022461"/>
    </source>
</evidence>
<dbReference type="InterPro" id="IPR013806">
    <property type="entry name" value="Kringle-like"/>
</dbReference>
<dbReference type="InterPro" id="IPR038178">
    <property type="entry name" value="Kringle_sf"/>
</dbReference>
<dbReference type="GO" id="GO:0005886">
    <property type="term" value="C:plasma membrane"/>
    <property type="evidence" value="ECO:0000318"/>
    <property type="project" value="GO_Central"/>
</dbReference>
<evidence type="ECO:0000256" key="7">
    <source>
        <dbReference type="ARBA" id="ARBA00022572"/>
    </source>
</evidence>
<dbReference type="CDD" id="cd00057">
    <property type="entry name" value="FA58C"/>
    <property type="match status" value="2"/>
</dbReference>
<dbReference type="GO" id="GO:0015280">
    <property type="term" value="F:ligand-gated sodium channel activity"/>
    <property type="evidence" value="ECO:0000318"/>
    <property type="project" value="GO_Central"/>
</dbReference>
<keyword evidence="12 18" id="KW-0406">Ion transport</keyword>
<dbReference type="Pfam" id="PF00858">
    <property type="entry name" value="ASC"/>
    <property type="match status" value="2"/>
</dbReference>
<comment type="subcellular location">
    <subcellularLocation>
        <location evidence="2">Endomembrane system</location>
        <topology evidence="2">Peripheral membrane protein</topology>
    </subcellularLocation>
    <subcellularLocation>
        <location evidence="1">Membrane</location>
        <topology evidence="1">Multi-pass membrane protein</topology>
    </subcellularLocation>
    <subcellularLocation>
        <location evidence="3">Secreted</location>
    </subcellularLocation>
</comment>
<keyword evidence="9" id="KW-0130">Cell adhesion</keyword>
<evidence type="ECO:0000256" key="12">
    <source>
        <dbReference type="ARBA" id="ARBA00023065"/>
    </source>
</evidence>
<feature type="compositionally biased region" description="Polar residues" evidence="19">
    <location>
        <begin position="186"/>
        <end position="200"/>
    </location>
</feature>
<dbReference type="OMA" id="CEEREMH"/>
<evidence type="ECO:0000256" key="3">
    <source>
        <dbReference type="ARBA" id="ARBA00004613"/>
    </source>
</evidence>
<keyword evidence="7 17" id="KW-0420">Kringle</keyword>
<dbReference type="Pfam" id="PF00051">
    <property type="entry name" value="Kringle"/>
    <property type="match status" value="1"/>
</dbReference>
<keyword evidence="23" id="KW-1185">Reference proteome</keyword>
<evidence type="ECO:0000256" key="18">
    <source>
        <dbReference type="RuleBase" id="RU000679"/>
    </source>
</evidence>
<evidence type="ECO:0000256" key="9">
    <source>
        <dbReference type="ARBA" id="ARBA00022889"/>
    </source>
</evidence>
<proteinExistence type="inferred from homology"/>
<dbReference type="GO" id="GO:0005576">
    <property type="term" value="C:extracellular region"/>
    <property type="evidence" value="ECO:0007669"/>
    <property type="project" value="UniProtKB-SubCell"/>
</dbReference>
<evidence type="ECO:0000256" key="16">
    <source>
        <dbReference type="ARBA" id="ARBA00023303"/>
    </source>
</evidence>
<evidence type="ECO:0000256" key="11">
    <source>
        <dbReference type="ARBA" id="ARBA00023053"/>
    </source>
</evidence>
<dbReference type="Pfam" id="PF00754">
    <property type="entry name" value="F5_F8_type_C"/>
    <property type="match status" value="2"/>
</dbReference>
<dbReference type="InterPro" id="IPR008979">
    <property type="entry name" value="Galactose-bd-like_sf"/>
</dbReference>
<keyword evidence="4 18" id="KW-0813">Transport</keyword>
<keyword evidence="10 20" id="KW-1133">Transmembrane helix</keyword>
<dbReference type="Gene3D" id="3.10.100.10">
    <property type="entry name" value="Mannose-Binding Protein A, subunit A"/>
    <property type="match status" value="1"/>
</dbReference>
<feature type="transmembrane region" description="Helical" evidence="20">
    <location>
        <begin position="70"/>
        <end position="95"/>
    </location>
</feature>
<evidence type="ECO:0000259" key="21">
    <source>
        <dbReference type="PROSITE" id="PS50022"/>
    </source>
</evidence>
<reference evidence="24" key="2">
    <citation type="submission" date="2025-08" db="UniProtKB">
        <authorList>
            <consortium name="RefSeq"/>
        </authorList>
    </citation>
    <scope>IDENTIFICATION</scope>
    <source>
        <strain evidence="24">S238N-H82</strain>
        <tissue evidence="24">Testes</tissue>
    </source>
</reference>
<dbReference type="InterPro" id="IPR001873">
    <property type="entry name" value="ENaC"/>
</dbReference>
<dbReference type="SMART" id="SM00231">
    <property type="entry name" value="FA58C"/>
    <property type="match status" value="2"/>
</dbReference>
<dbReference type="PANTHER" id="PTHR46806:SF5">
    <property type="entry name" value="F5_8 TYPE C DOMAIN-CONTAINING PROTEIN"/>
    <property type="match status" value="1"/>
</dbReference>
<dbReference type="GO" id="GO:0012505">
    <property type="term" value="C:endomembrane system"/>
    <property type="evidence" value="ECO:0007669"/>
    <property type="project" value="UniProtKB-SubCell"/>
</dbReference>
<keyword evidence="15 18" id="KW-0739">Sodium transport</keyword>
<keyword evidence="13 20" id="KW-0472">Membrane</keyword>
<dbReference type="SUPFAM" id="SSF57440">
    <property type="entry name" value="Kringle-like"/>
    <property type="match status" value="1"/>
</dbReference>
<gene>
    <name evidence="24" type="primary">LOC118403578</name>
</gene>
<dbReference type="PRINTS" id="PR00018">
    <property type="entry name" value="KRINGLE"/>
</dbReference>
<feature type="domain" description="F5/8 type C" evidence="21">
    <location>
        <begin position="1169"/>
        <end position="1317"/>
    </location>
</feature>
<evidence type="ECO:0000256" key="6">
    <source>
        <dbReference type="ARBA" id="ARBA00022525"/>
    </source>
</evidence>